<dbReference type="InterPro" id="IPR014710">
    <property type="entry name" value="RmlC-like_jellyroll"/>
</dbReference>
<feature type="domain" description="Cupin type-2" evidence="1">
    <location>
        <begin position="38"/>
        <end position="100"/>
    </location>
</feature>
<dbReference type="InterPro" id="IPR013096">
    <property type="entry name" value="Cupin_2"/>
</dbReference>
<dbReference type="Pfam" id="PF07883">
    <property type="entry name" value="Cupin_2"/>
    <property type="match status" value="1"/>
</dbReference>
<dbReference type="Proteomes" id="UP000282076">
    <property type="component" value="Unassembled WGS sequence"/>
</dbReference>
<protein>
    <submittedName>
        <fullName evidence="2">Cupin domain-containing protein</fullName>
    </submittedName>
</protein>
<accession>A0A494X7L2</accession>
<dbReference type="SUPFAM" id="SSF51182">
    <property type="entry name" value="RmlC-like cupins"/>
    <property type="match status" value="1"/>
</dbReference>
<keyword evidence="3" id="KW-1185">Reference proteome</keyword>
<evidence type="ECO:0000313" key="3">
    <source>
        <dbReference type="Proteomes" id="UP000282076"/>
    </source>
</evidence>
<dbReference type="InterPro" id="IPR011051">
    <property type="entry name" value="RmlC_Cupin_sf"/>
</dbReference>
<reference evidence="2 3" key="1">
    <citation type="submission" date="2018-10" db="EMBL/GenBank/DDBJ databases">
        <title>Cohnella sp. M2MS4P-1, whole genome shotgun sequence.</title>
        <authorList>
            <person name="Tuo L."/>
        </authorList>
    </citation>
    <scope>NUCLEOTIDE SEQUENCE [LARGE SCALE GENOMIC DNA]</scope>
    <source>
        <strain evidence="2 3">M2MS4P-1</strain>
    </source>
</reference>
<evidence type="ECO:0000259" key="1">
    <source>
        <dbReference type="Pfam" id="PF07883"/>
    </source>
</evidence>
<gene>
    <name evidence="2" type="ORF">D7Z26_24205</name>
</gene>
<dbReference type="Gene3D" id="2.60.120.10">
    <property type="entry name" value="Jelly Rolls"/>
    <property type="match status" value="1"/>
</dbReference>
<dbReference type="AlphaFoldDB" id="A0A494X7L2"/>
<evidence type="ECO:0000313" key="2">
    <source>
        <dbReference type="EMBL" id="RKP46715.1"/>
    </source>
</evidence>
<proteinExistence type="predicted"/>
<dbReference type="EMBL" id="RBZM01000012">
    <property type="protein sequence ID" value="RKP46715.1"/>
    <property type="molecule type" value="Genomic_DNA"/>
</dbReference>
<organism evidence="2 3">
    <name type="scientific">Cohnella endophytica</name>
    <dbReference type="NCBI Taxonomy" id="2419778"/>
    <lineage>
        <taxon>Bacteria</taxon>
        <taxon>Bacillati</taxon>
        <taxon>Bacillota</taxon>
        <taxon>Bacilli</taxon>
        <taxon>Bacillales</taxon>
        <taxon>Paenibacillaceae</taxon>
        <taxon>Cohnella</taxon>
    </lineage>
</organism>
<sequence length="122" mass="14003">MRIFTRKRWIILPVIRVDDQERALFPAWSEINHYGINHLAVGQEVPLHYHECNEYWIIVKGKGICTTEGDTYEIGPGDLVLTEQGQEHSLIVTEEMTAVYIYGILPPGGKIGYLYRSQEGKK</sequence>
<name>A0A494X7L2_9BACL</name>
<comment type="caution">
    <text evidence="2">The sequence shown here is derived from an EMBL/GenBank/DDBJ whole genome shotgun (WGS) entry which is preliminary data.</text>
</comment>